<dbReference type="PROSITE" id="PS51257">
    <property type="entry name" value="PROKAR_LIPOPROTEIN"/>
    <property type="match status" value="1"/>
</dbReference>
<evidence type="ECO:0000313" key="1">
    <source>
        <dbReference type="EMBL" id="ABV92419.1"/>
    </source>
</evidence>
<accession>A8LQD3</accession>
<evidence type="ECO:0000313" key="2">
    <source>
        <dbReference type="Proteomes" id="UP000006833"/>
    </source>
</evidence>
<protein>
    <recommendedName>
        <fullName evidence="3">Lipoprotein</fullName>
    </recommendedName>
</protein>
<organism evidence="1 2">
    <name type="scientific">Dinoroseobacter shibae (strain DSM 16493 / NCIMB 14021 / DFL 12)</name>
    <dbReference type="NCBI Taxonomy" id="398580"/>
    <lineage>
        <taxon>Bacteria</taxon>
        <taxon>Pseudomonadati</taxon>
        <taxon>Pseudomonadota</taxon>
        <taxon>Alphaproteobacteria</taxon>
        <taxon>Rhodobacterales</taxon>
        <taxon>Roseobacteraceae</taxon>
        <taxon>Dinoroseobacter</taxon>
    </lineage>
</organism>
<name>A8LQD3_DINSH</name>
<dbReference type="Proteomes" id="UP000006833">
    <property type="component" value="Chromosome"/>
</dbReference>
<dbReference type="KEGG" id="dsh:Dshi_0673"/>
<proteinExistence type="predicted"/>
<dbReference type="STRING" id="398580.Dshi_0673"/>
<evidence type="ECO:0008006" key="3">
    <source>
        <dbReference type="Google" id="ProtNLM"/>
    </source>
</evidence>
<gene>
    <name evidence="1" type="ordered locus">Dshi_0673</name>
</gene>
<keyword evidence="2" id="KW-1185">Reference proteome</keyword>
<dbReference type="EMBL" id="CP000830">
    <property type="protein sequence ID" value="ABV92419.1"/>
    <property type="molecule type" value="Genomic_DNA"/>
</dbReference>
<sequence>MTARIFLLAPLLAACTVPVEDACFAQATRELATVHALIAQAEDAAARGYRRVDETWVDLDVSDCYATLSPRSICTTQYETRRGRAVAVDVAAEERIAADLRARLPGLKARARTDYDACMASAQAP</sequence>
<dbReference type="AlphaFoldDB" id="A8LQD3"/>
<dbReference type="RefSeq" id="WP_012177351.1">
    <property type="nucleotide sequence ID" value="NC_009952.1"/>
</dbReference>
<reference evidence="2" key="1">
    <citation type="journal article" date="2010" name="ISME J.">
        <title>The complete genome sequence of the algal symbiont Dinoroseobacter shibae: a hitchhiker's guide to life in the sea.</title>
        <authorList>
            <person name="Wagner-Dobler I."/>
            <person name="Ballhausen B."/>
            <person name="Berger M."/>
            <person name="Brinkhoff T."/>
            <person name="Buchholz I."/>
            <person name="Bunk B."/>
            <person name="Cypionka H."/>
            <person name="Daniel R."/>
            <person name="Drepper T."/>
            <person name="Gerdts G."/>
            <person name="Hahnke S."/>
            <person name="Han C."/>
            <person name="Jahn D."/>
            <person name="Kalhoefer D."/>
            <person name="Kiss H."/>
            <person name="Klenk H.P."/>
            <person name="Kyrpides N."/>
            <person name="Liebl W."/>
            <person name="Liesegang H."/>
            <person name="Meincke L."/>
            <person name="Pati A."/>
            <person name="Petersen J."/>
            <person name="Piekarski T."/>
            <person name="Pommerenke C."/>
            <person name="Pradella S."/>
            <person name="Pukall R."/>
            <person name="Rabus R."/>
            <person name="Stackebrandt E."/>
            <person name="Thole S."/>
            <person name="Thompson L."/>
            <person name="Tielen P."/>
            <person name="Tomasch J."/>
            <person name="von Jan M."/>
            <person name="Wanphrut N."/>
            <person name="Wichels A."/>
            <person name="Zech H."/>
            <person name="Simon M."/>
        </authorList>
    </citation>
    <scope>NUCLEOTIDE SEQUENCE [LARGE SCALE GENOMIC DNA]</scope>
    <source>
        <strain evidence="2">DSM 16493 / NCIMB 14021 / DFL 12</strain>
    </source>
</reference>
<dbReference type="HOGENOM" id="CLU_1989089_0_0_5"/>